<protein>
    <submittedName>
        <fullName evidence="1">UDP-4-amino-4, 6-dideoxy-N-acetyl-beta-L-altrosamine N-acetyltransferase</fullName>
        <ecNumber evidence="1">2.3.1.202</ecNumber>
    </submittedName>
</protein>
<accession>A0ABU3T0F4</accession>
<dbReference type="RefSeq" id="WP_316027245.1">
    <property type="nucleotide sequence ID" value="NZ_JAWDIO010000002.1"/>
</dbReference>
<gene>
    <name evidence="1" type="primary">pseH</name>
    <name evidence="1" type="ORF">RS130_19165</name>
</gene>
<dbReference type="InterPro" id="IPR016181">
    <property type="entry name" value="Acyl_CoA_acyltransferase"/>
</dbReference>
<dbReference type="GO" id="GO:0016746">
    <property type="term" value="F:acyltransferase activity"/>
    <property type="evidence" value="ECO:0007669"/>
    <property type="project" value="UniProtKB-KW"/>
</dbReference>
<organism evidence="1 2">
    <name type="scientific">Paraglaciecola aquimarina</name>
    <dbReference type="NCBI Taxonomy" id="1235557"/>
    <lineage>
        <taxon>Bacteria</taxon>
        <taxon>Pseudomonadati</taxon>
        <taxon>Pseudomonadota</taxon>
        <taxon>Gammaproteobacteria</taxon>
        <taxon>Alteromonadales</taxon>
        <taxon>Alteromonadaceae</taxon>
        <taxon>Paraglaciecola</taxon>
    </lineage>
</organism>
<name>A0ABU3T0F4_9ALTE</name>
<evidence type="ECO:0000313" key="1">
    <source>
        <dbReference type="EMBL" id="MDU0355718.1"/>
    </source>
</evidence>
<keyword evidence="1" id="KW-0012">Acyltransferase</keyword>
<dbReference type="SUPFAM" id="SSF55729">
    <property type="entry name" value="Acyl-CoA N-acyltransferases (Nat)"/>
    <property type="match status" value="1"/>
</dbReference>
<keyword evidence="1" id="KW-0808">Transferase</keyword>
<comment type="caution">
    <text evidence="1">The sequence shown here is derived from an EMBL/GenBank/DDBJ whole genome shotgun (WGS) entry which is preliminary data.</text>
</comment>
<dbReference type="Proteomes" id="UP001247805">
    <property type="component" value="Unassembled WGS sequence"/>
</dbReference>
<dbReference type="EC" id="2.3.1.202" evidence="1"/>
<dbReference type="NCBIfam" id="TIGR03585">
    <property type="entry name" value="PseH"/>
    <property type="match status" value="1"/>
</dbReference>
<evidence type="ECO:0000313" key="2">
    <source>
        <dbReference type="Proteomes" id="UP001247805"/>
    </source>
</evidence>
<proteinExistence type="predicted"/>
<keyword evidence="2" id="KW-1185">Reference proteome</keyword>
<dbReference type="Gene3D" id="3.40.630.30">
    <property type="match status" value="1"/>
</dbReference>
<dbReference type="EMBL" id="JAWDIO010000002">
    <property type="protein sequence ID" value="MDU0355718.1"/>
    <property type="molecule type" value="Genomic_DNA"/>
</dbReference>
<sequence>MKVGLPSHEFKALSQSQLKLVWQWRNSPRIQQNMHNDQPVEWQDHCRWFEKLACDTSRQFFILWQNKQPIGVLNFSDLHTSTPEWGCYLGETNVWLGNGHYFRVGGVGFCRYSSALY</sequence>
<reference evidence="1 2" key="1">
    <citation type="submission" date="2023-10" db="EMBL/GenBank/DDBJ databases">
        <title>Glaciecola aquimarina strain GGW-M5 nov., isolated from a coastal seawater.</title>
        <authorList>
            <person name="Bayburt H."/>
            <person name="Kim J.M."/>
            <person name="Choi B.J."/>
            <person name="Jeon C.O."/>
        </authorList>
    </citation>
    <scope>NUCLEOTIDE SEQUENCE [LARGE SCALE GENOMIC DNA]</scope>
    <source>
        <strain evidence="1 2">KCTC 32108</strain>
    </source>
</reference>
<dbReference type="InterPro" id="IPR020036">
    <property type="entry name" value="PseH"/>
</dbReference>